<evidence type="ECO:0000256" key="1">
    <source>
        <dbReference type="SAM" id="Phobius"/>
    </source>
</evidence>
<gene>
    <name evidence="3" type="ORF">LCGC14_0341030</name>
</gene>
<dbReference type="InterPro" id="IPR001173">
    <property type="entry name" value="Glyco_trans_2-like"/>
</dbReference>
<dbReference type="GO" id="GO:0016758">
    <property type="term" value="F:hexosyltransferase activity"/>
    <property type="evidence" value="ECO:0007669"/>
    <property type="project" value="UniProtKB-ARBA"/>
</dbReference>
<organism evidence="3">
    <name type="scientific">marine sediment metagenome</name>
    <dbReference type="NCBI Taxonomy" id="412755"/>
    <lineage>
        <taxon>unclassified sequences</taxon>
        <taxon>metagenomes</taxon>
        <taxon>ecological metagenomes</taxon>
    </lineage>
</organism>
<evidence type="ECO:0000259" key="2">
    <source>
        <dbReference type="Pfam" id="PF00535"/>
    </source>
</evidence>
<keyword evidence="1" id="KW-1133">Transmembrane helix</keyword>
<comment type="caution">
    <text evidence="3">The sequence shown here is derived from an EMBL/GenBank/DDBJ whole genome shotgun (WGS) entry which is preliminary data.</text>
</comment>
<dbReference type="AlphaFoldDB" id="A0A0F9W0Z1"/>
<dbReference type="Pfam" id="PF00535">
    <property type="entry name" value="Glycos_transf_2"/>
    <property type="match status" value="1"/>
</dbReference>
<keyword evidence="1" id="KW-0472">Membrane</keyword>
<dbReference type="PANTHER" id="PTHR22916">
    <property type="entry name" value="GLYCOSYLTRANSFERASE"/>
    <property type="match status" value="1"/>
</dbReference>
<feature type="domain" description="Glycosyltransferase 2-like" evidence="2">
    <location>
        <begin position="5"/>
        <end position="153"/>
    </location>
</feature>
<dbReference type="SUPFAM" id="SSF53448">
    <property type="entry name" value="Nucleotide-diphospho-sugar transferases"/>
    <property type="match status" value="1"/>
</dbReference>
<dbReference type="EMBL" id="LAZR01000249">
    <property type="protein sequence ID" value="KKN79321.1"/>
    <property type="molecule type" value="Genomic_DNA"/>
</dbReference>
<name>A0A0F9W0Z1_9ZZZZ</name>
<sequence length="271" mass="31252">MPETSVIIVTYNRSEELKKCIKSVLAQSYLDYELIIVDDCSTDSTEDAVKEFTDKRIQYVKGAKNSSGSFVPRQVGQKVSSGKYIAVLDDDDFWLEKDKLKLQVEYLEKHPKCVLVGTNAVGIDSNGKVVLHVNYPHDDSEIRDRMLFRNLFYHSSVVYRRDAYLSCGGYQVLQNGHYGSYANEYDLWLRMGLVGGLANLPIYGVGHLSIVRMLSLKTRMSFMVQHLKDIKGYKSYYHHYYKAFIISVVFALLEIPVLVKMKRFMQRKLIR</sequence>
<protein>
    <recommendedName>
        <fullName evidence="2">Glycosyltransferase 2-like domain-containing protein</fullName>
    </recommendedName>
</protein>
<dbReference type="Gene3D" id="3.90.550.10">
    <property type="entry name" value="Spore Coat Polysaccharide Biosynthesis Protein SpsA, Chain A"/>
    <property type="match status" value="1"/>
</dbReference>
<evidence type="ECO:0000313" key="3">
    <source>
        <dbReference type="EMBL" id="KKN79321.1"/>
    </source>
</evidence>
<reference evidence="3" key="1">
    <citation type="journal article" date="2015" name="Nature">
        <title>Complex archaea that bridge the gap between prokaryotes and eukaryotes.</title>
        <authorList>
            <person name="Spang A."/>
            <person name="Saw J.H."/>
            <person name="Jorgensen S.L."/>
            <person name="Zaremba-Niedzwiedzka K."/>
            <person name="Martijn J."/>
            <person name="Lind A.E."/>
            <person name="van Eijk R."/>
            <person name="Schleper C."/>
            <person name="Guy L."/>
            <person name="Ettema T.J."/>
        </authorList>
    </citation>
    <scope>NUCLEOTIDE SEQUENCE</scope>
</reference>
<accession>A0A0F9W0Z1</accession>
<feature type="transmembrane region" description="Helical" evidence="1">
    <location>
        <begin position="240"/>
        <end position="259"/>
    </location>
</feature>
<keyword evidence="1" id="KW-0812">Transmembrane</keyword>
<dbReference type="InterPro" id="IPR029044">
    <property type="entry name" value="Nucleotide-diphossugar_trans"/>
</dbReference>
<dbReference type="PANTHER" id="PTHR22916:SF3">
    <property type="entry name" value="UDP-GLCNAC:BETAGAL BETA-1,3-N-ACETYLGLUCOSAMINYLTRANSFERASE-LIKE PROTEIN 1"/>
    <property type="match status" value="1"/>
</dbReference>
<proteinExistence type="predicted"/>